<name>A0AAV9HD09_9PEZI</name>
<dbReference type="Pfam" id="PF08125">
    <property type="entry name" value="Mannitol_dh_C"/>
    <property type="match status" value="1"/>
</dbReference>
<reference evidence="5" key="2">
    <citation type="submission" date="2023-06" db="EMBL/GenBank/DDBJ databases">
        <authorList>
            <consortium name="Lawrence Berkeley National Laboratory"/>
            <person name="Mondo S.J."/>
            <person name="Hensen N."/>
            <person name="Bonometti L."/>
            <person name="Westerberg I."/>
            <person name="Brannstrom I.O."/>
            <person name="Guillou S."/>
            <person name="Cros-Aarteil S."/>
            <person name="Calhoun S."/>
            <person name="Haridas S."/>
            <person name="Kuo A."/>
            <person name="Pangilinan J."/>
            <person name="Riley R."/>
            <person name="Labutti K."/>
            <person name="Andreopoulos B."/>
            <person name="Lipzen A."/>
            <person name="Chen C."/>
            <person name="Yanf M."/>
            <person name="Daum C."/>
            <person name="Ng V."/>
            <person name="Clum A."/>
            <person name="Steindorff A."/>
            <person name="Ohm R."/>
            <person name="Martin F."/>
            <person name="Silar P."/>
            <person name="Natvig D."/>
            <person name="Lalanne C."/>
            <person name="Gautier V."/>
            <person name="Ament-Velasquez S.L."/>
            <person name="Kruys A."/>
            <person name="Hutchinson M.I."/>
            <person name="Powell A.J."/>
            <person name="Barry K."/>
            <person name="Miller A.N."/>
            <person name="Grigoriev I.V."/>
            <person name="Debuchy R."/>
            <person name="Gladieux P."/>
            <person name="Thoren M.H."/>
            <person name="Johannesson H."/>
        </authorList>
    </citation>
    <scope>NUCLEOTIDE SEQUENCE</scope>
    <source>
        <strain evidence="5">PSN324</strain>
    </source>
</reference>
<organism evidence="5 6">
    <name type="scientific">Cladorrhinum samala</name>
    <dbReference type="NCBI Taxonomy" id="585594"/>
    <lineage>
        <taxon>Eukaryota</taxon>
        <taxon>Fungi</taxon>
        <taxon>Dikarya</taxon>
        <taxon>Ascomycota</taxon>
        <taxon>Pezizomycotina</taxon>
        <taxon>Sordariomycetes</taxon>
        <taxon>Sordariomycetidae</taxon>
        <taxon>Sordariales</taxon>
        <taxon>Podosporaceae</taxon>
        <taxon>Cladorrhinum</taxon>
    </lineage>
</organism>
<dbReference type="SUPFAM" id="SSF48179">
    <property type="entry name" value="6-phosphogluconate dehydrogenase C-terminal domain-like"/>
    <property type="match status" value="1"/>
</dbReference>
<dbReference type="InterPro" id="IPR013328">
    <property type="entry name" value="6PGD_dom2"/>
</dbReference>
<accession>A0AAV9HD09</accession>
<dbReference type="PANTHER" id="PTHR30524:SF0">
    <property type="entry name" value="ALTRONATE OXIDOREDUCTASE-RELATED"/>
    <property type="match status" value="1"/>
</dbReference>
<gene>
    <name evidence="5" type="ORF">QBC42DRAFT_290436</name>
</gene>
<reference evidence="5" key="1">
    <citation type="journal article" date="2023" name="Mol. Phylogenet. Evol.">
        <title>Genome-scale phylogeny and comparative genomics of the fungal order Sordariales.</title>
        <authorList>
            <person name="Hensen N."/>
            <person name="Bonometti L."/>
            <person name="Westerberg I."/>
            <person name="Brannstrom I.O."/>
            <person name="Guillou S."/>
            <person name="Cros-Aarteil S."/>
            <person name="Calhoun S."/>
            <person name="Haridas S."/>
            <person name="Kuo A."/>
            <person name="Mondo S."/>
            <person name="Pangilinan J."/>
            <person name="Riley R."/>
            <person name="LaButti K."/>
            <person name="Andreopoulos B."/>
            <person name="Lipzen A."/>
            <person name="Chen C."/>
            <person name="Yan M."/>
            <person name="Daum C."/>
            <person name="Ng V."/>
            <person name="Clum A."/>
            <person name="Steindorff A."/>
            <person name="Ohm R.A."/>
            <person name="Martin F."/>
            <person name="Silar P."/>
            <person name="Natvig D.O."/>
            <person name="Lalanne C."/>
            <person name="Gautier V."/>
            <person name="Ament-Velasquez S.L."/>
            <person name="Kruys A."/>
            <person name="Hutchinson M.I."/>
            <person name="Powell A.J."/>
            <person name="Barry K."/>
            <person name="Miller A.N."/>
            <person name="Grigoriev I.V."/>
            <person name="Debuchy R."/>
            <person name="Gladieux P."/>
            <person name="Hiltunen Thoren M."/>
            <person name="Johannesson H."/>
        </authorList>
    </citation>
    <scope>NUCLEOTIDE SEQUENCE</scope>
    <source>
        <strain evidence="5">PSN324</strain>
    </source>
</reference>
<keyword evidence="1" id="KW-0560">Oxidoreductase</keyword>
<evidence type="ECO:0000256" key="1">
    <source>
        <dbReference type="ARBA" id="ARBA00023002"/>
    </source>
</evidence>
<evidence type="ECO:0000313" key="5">
    <source>
        <dbReference type="EMBL" id="KAK4458530.1"/>
    </source>
</evidence>
<dbReference type="Proteomes" id="UP001321749">
    <property type="component" value="Unassembled WGS sequence"/>
</dbReference>
<dbReference type="GO" id="GO:0019592">
    <property type="term" value="P:mannitol catabolic process"/>
    <property type="evidence" value="ECO:0007669"/>
    <property type="project" value="TreeGrafter"/>
</dbReference>
<dbReference type="InterPro" id="IPR013118">
    <property type="entry name" value="Mannitol_DH_C"/>
</dbReference>
<evidence type="ECO:0000313" key="6">
    <source>
        <dbReference type="Proteomes" id="UP001321749"/>
    </source>
</evidence>
<dbReference type="Gene3D" id="1.10.1040.10">
    <property type="entry name" value="N-(1-d-carboxylethyl)-l-norvaline Dehydrogenase, domain 2"/>
    <property type="match status" value="1"/>
</dbReference>
<dbReference type="Gene3D" id="3.40.50.720">
    <property type="entry name" value="NAD(P)-binding Rossmann-like Domain"/>
    <property type="match status" value="2"/>
</dbReference>
<evidence type="ECO:0000256" key="2">
    <source>
        <dbReference type="ARBA" id="ARBA00023027"/>
    </source>
</evidence>
<dbReference type="AlphaFoldDB" id="A0AAV9HD09"/>
<protein>
    <submittedName>
        <fullName evidence="5">Mannitol-1-phosphate 5-dehydrogenase</fullName>
    </submittedName>
</protein>
<proteinExistence type="predicted"/>
<dbReference type="InterPro" id="IPR036291">
    <property type="entry name" value="NAD(P)-bd_dom_sf"/>
</dbReference>
<evidence type="ECO:0000259" key="3">
    <source>
        <dbReference type="Pfam" id="PF01232"/>
    </source>
</evidence>
<feature type="domain" description="Mannitol dehydrogenase N-terminal" evidence="3">
    <location>
        <begin position="131"/>
        <end position="180"/>
    </location>
</feature>
<keyword evidence="6" id="KW-1185">Reference proteome</keyword>
<comment type="caution">
    <text evidence="5">The sequence shown here is derived from an EMBL/GenBank/DDBJ whole genome shotgun (WGS) entry which is preliminary data.</text>
</comment>
<feature type="domain" description="Mannitol dehydrogenase N-terminal" evidence="3">
    <location>
        <begin position="34"/>
        <end position="81"/>
    </location>
</feature>
<dbReference type="EMBL" id="MU865065">
    <property type="protein sequence ID" value="KAK4458530.1"/>
    <property type="molecule type" value="Genomic_DNA"/>
</dbReference>
<dbReference type="GO" id="GO:0005829">
    <property type="term" value="C:cytosol"/>
    <property type="evidence" value="ECO:0007669"/>
    <property type="project" value="TreeGrafter"/>
</dbReference>
<dbReference type="SUPFAM" id="SSF51735">
    <property type="entry name" value="NAD(P)-binding Rossmann-fold domains"/>
    <property type="match status" value="1"/>
</dbReference>
<dbReference type="InterPro" id="IPR008927">
    <property type="entry name" value="6-PGluconate_DH-like_C_sf"/>
</dbReference>
<dbReference type="InterPro" id="IPR013131">
    <property type="entry name" value="Mannitol_DH_N"/>
</dbReference>
<dbReference type="Pfam" id="PF01232">
    <property type="entry name" value="Mannitol_dh"/>
    <property type="match status" value="2"/>
</dbReference>
<feature type="domain" description="Mannitol dehydrogenase C-terminal" evidence="4">
    <location>
        <begin position="181"/>
        <end position="288"/>
    </location>
</feature>
<keyword evidence="2" id="KW-0520">NAD</keyword>
<dbReference type="PANTHER" id="PTHR30524">
    <property type="entry name" value="MANNITOL-1-PHOSPHATE 5-DEHYDROGENASE"/>
    <property type="match status" value="1"/>
</dbReference>
<sequence length="344" mass="38268">MAPHRCIDRALGPIYPLRRNQLKTAVNNTTTAKKAVHFGAGNIGRGFVACFLHNSGFEVVFANVNASYTDLLTAQPSYKVIETNGADLVREIATADVVICSVGPKNLEFIAPLIAKGIDPRENNIPPDRVNDDRARFANSAIDRIVPAQDPDAGLDIKIEKFHEWVVDRMPFRDYPPSIKGHATAAYYGYNRGKSTIYDALKNRYINNEHTIDKDERYTYADTILQRISNPYLKDAVERVGYSPLRKLSRKERFVSPAAKLADYGKDYSTVLNAIKIAFRLQNIKDDQESVELAKILAEGGPGDVVQGGVRPKSRREAVAPNRSSLDWIRRTARSLQPAALAIS</sequence>
<evidence type="ECO:0000259" key="4">
    <source>
        <dbReference type="Pfam" id="PF08125"/>
    </source>
</evidence>
<dbReference type="GO" id="GO:0008926">
    <property type="term" value="F:mannitol-1-phosphate 5-dehydrogenase activity"/>
    <property type="evidence" value="ECO:0007669"/>
    <property type="project" value="TreeGrafter"/>
</dbReference>